<dbReference type="EMBL" id="CAJVQC010075865">
    <property type="protein sequence ID" value="CAG8814180.1"/>
    <property type="molecule type" value="Genomic_DNA"/>
</dbReference>
<evidence type="ECO:0000313" key="2">
    <source>
        <dbReference type="Proteomes" id="UP000789920"/>
    </source>
</evidence>
<gene>
    <name evidence="1" type="ORF">RPERSI_LOCUS23932</name>
</gene>
<keyword evidence="2" id="KW-1185">Reference proteome</keyword>
<evidence type="ECO:0000313" key="1">
    <source>
        <dbReference type="EMBL" id="CAG8814180.1"/>
    </source>
</evidence>
<name>A0ACA9RYX3_9GLOM</name>
<protein>
    <submittedName>
        <fullName evidence="1">1018_t:CDS:1</fullName>
    </submittedName>
</protein>
<comment type="caution">
    <text evidence="1">The sequence shown here is derived from an EMBL/GenBank/DDBJ whole genome shotgun (WGS) entry which is preliminary data.</text>
</comment>
<dbReference type="Proteomes" id="UP000789920">
    <property type="component" value="Unassembled WGS sequence"/>
</dbReference>
<organism evidence="1 2">
    <name type="scientific">Racocetra persica</name>
    <dbReference type="NCBI Taxonomy" id="160502"/>
    <lineage>
        <taxon>Eukaryota</taxon>
        <taxon>Fungi</taxon>
        <taxon>Fungi incertae sedis</taxon>
        <taxon>Mucoromycota</taxon>
        <taxon>Glomeromycotina</taxon>
        <taxon>Glomeromycetes</taxon>
        <taxon>Diversisporales</taxon>
        <taxon>Gigasporaceae</taxon>
        <taxon>Racocetra</taxon>
    </lineage>
</organism>
<accession>A0ACA9RYX3</accession>
<feature type="non-terminal residue" evidence="1">
    <location>
        <position position="136"/>
    </location>
</feature>
<reference evidence="1" key="1">
    <citation type="submission" date="2021-06" db="EMBL/GenBank/DDBJ databases">
        <authorList>
            <person name="Kallberg Y."/>
            <person name="Tangrot J."/>
            <person name="Rosling A."/>
        </authorList>
    </citation>
    <scope>NUCLEOTIDE SEQUENCE</scope>
    <source>
        <strain evidence="1">MA461A</strain>
    </source>
</reference>
<feature type="non-terminal residue" evidence="1">
    <location>
        <position position="1"/>
    </location>
</feature>
<sequence>VSSLKLSSTSVLIGSDITIKWVYNAGNVTVGNLSVVDNSTKASTLITGQLQLTALNYTWKTTNLGTFWFALNDGVSNKLSPQFDVLSPQQVQASASAASSKPTGSPGPSTNTKNAASAKTSFTSFNLLVSLVLVAA</sequence>
<proteinExistence type="predicted"/>